<feature type="domain" description="N-acetyltransferase" evidence="1">
    <location>
        <begin position="39"/>
        <end position="152"/>
    </location>
</feature>
<organism evidence="2 3">
    <name type="scientific">Roseibium aggregatum</name>
    <dbReference type="NCBI Taxonomy" id="187304"/>
    <lineage>
        <taxon>Bacteria</taxon>
        <taxon>Pseudomonadati</taxon>
        <taxon>Pseudomonadota</taxon>
        <taxon>Alphaproteobacteria</taxon>
        <taxon>Hyphomicrobiales</taxon>
        <taxon>Stappiaceae</taxon>
        <taxon>Roseibium</taxon>
    </lineage>
</organism>
<name>A0A926S8Q5_9HYPH</name>
<evidence type="ECO:0000313" key="3">
    <source>
        <dbReference type="Proteomes" id="UP000598467"/>
    </source>
</evidence>
<sequence>MFSGSLRGIDRSLTEHFSVQYQTIMPPQGFWIMLTDEWGIPAGTVAARLDDLGPTSLADFWKIYLPRTYTAEDGKPVELKERQPSFCQETRGRIIYLGEMWVAERYRHRGVAATLAKLIQVKAFQRFSPVTGLYVWMRPQHASAGFAQACGFQTIVPDAIKWSRPPAARDKNISVSELWLAGNSAAALSDLVYDLSDEIQRGW</sequence>
<dbReference type="SUPFAM" id="SSF55729">
    <property type="entry name" value="Acyl-CoA N-acyltransferases (Nat)"/>
    <property type="match status" value="1"/>
</dbReference>
<dbReference type="Pfam" id="PF00583">
    <property type="entry name" value="Acetyltransf_1"/>
    <property type="match status" value="1"/>
</dbReference>
<evidence type="ECO:0000259" key="1">
    <source>
        <dbReference type="Pfam" id="PF00583"/>
    </source>
</evidence>
<dbReference type="RefSeq" id="WP_190293820.1">
    <property type="nucleotide sequence ID" value="NZ_JABFCZ010000031.1"/>
</dbReference>
<accession>A0A926S8Q5</accession>
<dbReference type="Proteomes" id="UP000598467">
    <property type="component" value="Unassembled WGS sequence"/>
</dbReference>
<dbReference type="Gene3D" id="3.40.630.30">
    <property type="match status" value="1"/>
</dbReference>
<reference evidence="2" key="1">
    <citation type="submission" date="2020-05" db="EMBL/GenBank/DDBJ databases">
        <title>Identification of trans-AT polyketide cluster in two marine bacteria, producers of a novel glutaramide-containing polyketide sesbanimide D and analogs.</title>
        <authorList>
            <person name="Kacar D."/>
            <person name="Rodriguez P."/>
            <person name="Canedo L."/>
            <person name="Gonzalez E."/>
            <person name="Galan B."/>
            <person name="De La Calle F."/>
            <person name="Garcia J.L."/>
        </authorList>
    </citation>
    <scope>NUCLEOTIDE SEQUENCE</scope>
    <source>
        <strain evidence="2">PHM038</strain>
    </source>
</reference>
<proteinExistence type="predicted"/>
<dbReference type="AlphaFoldDB" id="A0A926S8Q5"/>
<dbReference type="GO" id="GO:0016747">
    <property type="term" value="F:acyltransferase activity, transferring groups other than amino-acyl groups"/>
    <property type="evidence" value="ECO:0007669"/>
    <property type="project" value="InterPro"/>
</dbReference>
<comment type="caution">
    <text evidence="2">The sequence shown here is derived from an EMBL/GenBank/DDBJ whole genome shotgun (WGS) entry which is preliminary data.</text>
</comment>
<protein>
    <submittedName>
        <fullName evidence="2">GNAT family N-acetyltransferase</fullName>
    </submittedName>
</protein>
<dbReference type="InterPro" id="IPR016181">
    <property type="entry name" value="Acyl_CoA_acyltransferase"/>
</dbReference>
<dbReference type="EMBL" id="JABFCZ010000031">
    <property type="protein sequence ID" value="MBD1549127.1"/>
    <property type="molecule type" value="Genomic_DNA"/>
</dbReference>
<dbReference type="InterPro" id="IPR000182">
    <property type="entry name" value="GNAT_dom"/>
</dbReference>
<evidence type="ECO:0000313" key="2">
    <source>
        <dbReference type="EMBL" id="MBD1549127.1"/>
    </source>
</evidence>
<gene>
    <name evidence="2" type="ORF">HK439_22945</name>
</gene>